<dbReference type="EMBL" id="JBIAZU010000001">
    <property type="protein sequence ID" value="MFF5289114.1"/>
    <property type="molecule type" value="Genomic_DNA"/>
</dbReference>
<accession>A0ABW6W728</accession>
<dbReference type="RefSeq" id="WP_157295223.1">
    <property type="nucleotide sequence ID" value="NZ_JBIAZU010000001.1"/>
</dbReference>
<evidence type="ECO:0000256" key="1">
    <source>
        <dbReference type="SAM" id="SignalP"/>
    </source>
</evidence>
<feature type="chain" id="PRO_5046794865" evidence="1">
    <location>
        <begin position="31"/>
        <end position="286"/>
    </location>
</feature>
<gene>
    <name evidence="2" type="ORF">ACFY35_06740</name>
</gene>
<sequence>MRNLRRSGAILGAVVLALAGSVTIGGPAAAAVSAVTTTTVIGASDSTAVKTVVASCPAGKRILGGGGEIGGGSFTTTAHIGITELRPVTSGTGDAYEVSASEDQVGEPGNWSLTAHAICANPVPGLQIVTAVRAQPPTSDAFQQGGAQCPSGTNLIGTGGRVEGGEGQVRMNTAARQFPASTLLNASEDADGFAGTWFLIGYAVCVPTTADLQVVRADSIPESTPVAVQSASASCPAGMVVTDAAGEAFNGRTAMIVRPFATRVDVIANSVVPTEGPVRAYAICSR</sequence>
<protein>
    <submittedName>
        <fullName evidence="2">Uncharacterized protein</fullName>
    </submittedName>
</protein>
<feature type="signal peptide" evidence="1">
    <location>
        <begin position="1"/>
        <end position="30"/>
    </location>
</feature>
<reference evidence="2 3" key="1">
    <citation type="submission" date="2024-10" db="EMBL/GenBank/DDBJ databases">
        <title>The Natural Products Discovery Center: Release of the First 8490 Sequenced Strains for Exploring Actinobacteria Biosynthetic Diversity.</title>
        <authorList>
            <person name="Kalkreuter E."/>
            <person name="Kautsar S.A."/>
            <person name="Yang D."/>
            <person name="Bader C.D."/>
            <person name="Teijaro C.N."/>
            <person name="Fluegel L."/>
            <person name="Davis C.M."/>
            <person name="Simpson J.R."/>
            <person name="Lauterbach L."/>
            <person name="Steele A.D."/>
            <person name="Gui C."/>
            <person name="Meng S."/>
            <person name="Li G."/>
            <person name="Viehrig K."/>
            <person name="Ye F."/>
            <person name="Su P."/>
            <person name="Kiefer A.F."/>
            <person name="Nichols A."/>
            <person name="Cepeda A.J."/>
            <person name="Yan W."/>
            <person name="Fan B."/>
            <person name="Jiang Y."/>
            <person name="Adhikari A."/>
            <person name="Zheng C.-J."/>
            <person name="Schuster L."/>
            <person name="Cowan T.M."/>
            <person name="Smanski M.J."/>
            <person name="Chevrette M.G."/>
            <person name="De Carvalho L.P.S."/>
            <person name="Shen B."/>
        </authorList>
    </citation>
    <scope>NUCLEOTIDE SEQUENCE [LARGE SCALE GENOMIC DNA]</scope>
    <source>
        <strain evidence="2 3">NPDC000087</strain>
    </source>
</reference>
<name>A0ABW6W728_9ACTN</name>
<evidence type="ECO:0000313" key="3">
    <source>
        <dbReference type="Proteomes" id="UP001602245"/>
    </source>
</evidence>
<organism evidence="2 3">
    <name type="scientific">Paractinoplanes globisporus</name>
    <dbReference type="NCBI Taxonomy" id="113565"/>
    <lineage>
        <taxon>Bacteria</taxon>
        <taxon>Bacillati</taxon>
        <taxon>Actinomycetota</taxon>
        <taxon>Actinomycetes</taxon>
        <taxon>Micromonosporales</taxon>
        <taxon>Micromonosporaceae</taxon>
        <taxon>Paractinoplanes</taxon>
    </lineage>
</organism>
<comment type="caution">
    <text evidence="2">The sequence shown here is derived from an EMBL/GenBank/DDBJ whole genome shotgun (WGS) entry which is preliminary data.</text>
</comment>
<evidence type="ECO:0000313" key="2">
    <source>
        <dbReference type="EMBL" id="MFF5289114.1"/>
    </source>
</evidence>
<proteinExistence type="predicted"/>
<dbReference type="Proteomes" id="UP001602245">
    <property type="component" value="Unassembled WGS sequence"/>
</dbReference>
<keyword evidence="3" id="KW-1185">Reference proteome</keyword>
<keyword evidence="1" id="KW-0732">Signal</keyword>